<proteinExistence type="predicted"/>
<dbReference type="SUPFAM" id="SSF49899">
    <property type="entry name" value="Concanavalin A-like lectins/glucanases"/>
    <property type="match status" value="1"/>
</dbReference>
<dbReference type="Gene3D" id="2.60.120.200">
    <property type="match status" value="1"/>
</dbReference>
<evidence type="ECO:0008006" key="2">
    <source>
        <dbReference type="Google" id="ProtNLM"/>
    </source>
</evidence>
<protein>
    <recommendedName>
        <fullName evidence="2">PA14 domain-containing protein</fullName>
    </recommendedName>
</protein>
<name>A0A6C0D9Y6_9ZZZZ</name>
<organism evidence="1">
    <name type="scientific">viral metagenome</name>
    <dbReference type="NCBI Taxonomy" id="1070528"/>
    <lineage>
        <taxon>unclassified sequences</taxon>
        <taxon>metagenomes</taxon>
        <taxon>organismal metagenomes</taxon>
    </lineage>
</organism>
<accession>A0A6C0D9Y6</accession>
<sequence>MQQFEQAQKSYYLDEINRAMPGRGSTLDAQAIALALGGDSPVGEPAVPAITSRLVSEFGGNSPAHQREQTCRAVRDPATMRPNVEDRTGCGWYFRASPSVPSTAAYGTRRGPMNPHMGTAGAGEWIWNPEEAAAKESGKVTANVAACADIGIASAQYPNIGWCTTTNRAIIHDGRGQPRFPRSPGGDCPGGQIITNAAQCPPRQTGDGFGPGLGFGSGFRQSVSDICEPAANGSLSPGCLRALTTQVCSPNGLLAQSLSGAGYAGDVDEFNAVNSVLVRRNFEIPAGILRGGNVTREAALSTANQLKQMSGTGSGSGRDAAAASRMCFGTPFDPCAYVDSDTKPFEMSCLQREAMRAGWSPNGEMFPGRNAEATNYWNQFQTWADVKVHLRHWKTYADNPGQKQPPSLKWVYGVNVKNPAFGCNTQGVLMLRYLVPSNVAYRDETPQGHFLGRYIFKNGLPNGNKGNADQTEAGSFPHEMQRMITAFVPSQGGNYQFLIELRNNVTMTLDNRKIAEGANSVLSSIIPLVAHQRYTITWDVYHASDVWMFSCMFSVNGAAWRPLPADQLFMPYDRRLPALELAFNKMPDSGVQLRDVRDTHRILDNLQMSAPIRELAGRRCMIVGEGSGVMNFKFWNQGIRAYAMKSYTAMLLIQSVAYPSGITPSLFGFYNTRSADPRGALRHHHPQEPWDYAQQKDNLMLTSGGTNVYGWGKSATDPAVERQFITNAAQTVPIPTGSWFHFAWIWDENLQGYAFWINGQLAQKFASVPLASSQIMEQIRIGNDTTGDGSAWSGGMAWFRGFDYRLNEEQIRRDMNDDWGSLA</sequence>
<dbReference type="InterPro" id="IPR013320">
    <property type="entry name" value="ConA-like_dom_sf"/>
</dbReference>
<evidence type="ECO:0000313" key="1">
    <source>
        <dbReference type="EMBL" id="QHT13648.1"/>
    </source>
</evidence>
<reference evidence="1" key="1">
    <citation type="journal article" date="2020" name="Nature">
        <title>Giant virus diversity and host interactions through global metagenomics.</title>
        <authorList>
            <person name="Schulz F."/>
            <person name="Roux S."/>
            <person name="Paez-Espino D."/>
            <person name="Jungbluth S."/>
            <person name="Walsh D.A."/>
            <person name="Denef V.J."/>
            <person name="McMahon K.D."/>
            <person name="Konstantinidis K.T."/>
            <person name="Eloe-Fadrosh E.A."/>
            <person name="Kyrpides N.C."/>
            <person name="Woyke T."/>
        </authorList>
    </citation>
    <scope>NUCLEOTIDE SEQUENCE</scope>
    <source>
        <strain evidence="1">GVMAG-M-3300023174-132</strain>
    </source>
</reference>
<dbReference type="Pfam" id="PF13385">
    <property type="entry name" value="Laminin_G_3"/>
    <property type="match status" value="1"/>
</dbReference>
<dbReference type="EMBL" id="MN739575">
    <property type="protein sequence ID" value="QHT13648.1"/>
    <property type="molecule type" value="Genomic_DNA"/>
</dbReference>
<dbReference type="AlphaFoldDB" id="A0A6C0D9Y6"/>